<dbReference type="Pfam" id="PF01494">
    <property type="entry name" value="FAD_binding_3"/>
    <property type="match status" value="2"/>
</dbReference>
<feature type="domain" description="FAD-binding" evidence="3">
    <location>
        <begin position="5"/>
        <end position="114"/>
    </location>
</feature>
<dbReference type="InterPro" id="IPR002938">
    <property type="entry name" value="FAD-bd"/>
</dbReference>
<dbReference type="SUPFAM" id="SSF51905">
    <property type="entry name" value="FAD/NAD(P)-binding domain"/>
    <property type="match status" value="1"/>
</dbReference>
<reference evidence="5" key="1">
    <citation type="journal article" date="2019" name="Int. J. Syst. Evol. Microbiol.">
        <title>The Global Catalogue of Microorganisms (GCM) 10K type strain sequencing project: providing services to taxonomists for standard genome sequencing and annotation.</title>
        <authorList>
            <consortium name="The Broad Institute Genomics Platform"/>
            <consortium name="The Broad Institute Genome Sequencing Center for Infectious Disease"/>
            <person name="Wu L."/>
            <person name="Ma J."/>
        </authorList>
    </citation>
    <scope>NUCLEOTIDE SEQUENCE [LARGE SCALE GENOMIC DNA]</scope>
    <source>
        <strain evidence="5">CGMCC 1.9106</strain>
    </source>
</reference>
<evidence type="ECO:0000256" key="1">
    <source>
        <dbReference type="ARBA" id="ARBA00023002"/>
    </source>
</evidence>
<dbReference type="PRINTS" id="PR00420">
    <property type="entry name" value="RNGMNOXGNASE"/>
</dbReference>
<dbReference type="GO" id="GO:0004497">
    <property type="term" value="F:monooxygenase activity"/>
    <property type="evidence" value="ECO:0007669"/>
    <property type="project" value="UniProtKB-KW"/>
</dbReference>
<evidence type="ECO:0000313" key="5">
    <source>
        <dbReference type="Proteomes" id="UP001596392"/>
    </source>
</evidence>
<dbReference type="EMBL" id="JBHTAC010000005">
    <property type="protein sequence ID" value="MFC7242153.1"/>
    <property type="molecule type" value="Genomic_DNA"/>
</dbReference>
<evidence type="ECO:0000259" key="3">
    <source>
        <dbReference type="Pfam" id="PF01494"/>
    </source>
</evidence>
<dbReference type="InterPro" id="IPR036188">
    <property type="entry name" value="FAD/NAD-bd_sf"/>
</dbReference>
<keyword evidence="5" id="KW-1185">Reference proteome</keyword>
<protein>
    <submittedName>
        <fullName evidence="4">FAD-dependent monooxygenase</fullName>
    </submittedName>
</protein>
<dbReference type="InterPro" id="IPR050493">
    <property type="entry name" value="FAD-dep_Monooxygenase_BioMet"/>
</dbReference>
<proteinExistence type="predicted"/>
<sequence>MTRTAAVVGGGIGGLVTAIGLRAAGWQVKAYERSDTLPTSGTGLGIWPSALRALDEIGIGAAVRAAGLPQRNGAIRRPDGSRIVTLDMDKVRERHGEPVHLVPRPALLGVLSQALPDGVVHFGHPVGDIAELRRDNDVVVAADGIGSRIRTALFGERHGLRYAGATVWRGTADLDIELGGETWGVGARFGITPQGPGRTNWYAVLTAPEGYRPALDDPDELRRVFGHWHDPIPAVLDRYATSHVIRHDLHHLAPALPSYTAGNVALLGDAAHAMTPDLGQGACQAIIDGVALARCLSGDDVAAGLRAYDRERRRPTQRLATASLLVNRMAHARRFLPLRDTTLRLALSLGPPA</sequence>
<feature type="domain" description="FAD-binding" evidence="3">
    <location>
        <begin position="139"/>
        <end position="321"/>
    </location>
</feature>
<dbReference type="PANTHER" id="PTHR13789:SF309">
    <property type="entry name" value="PUTATIVE (AFU_ORTHOLOGUE AFUA_6G14510)-RELATED"/>
    <property type="match status" value="1"/>
</dbReference>
<gene>
    <name evidence="4" type="ORF">ACFQO7_06625</name>
</gene>
<organism evidence="4 5">
    <name type="scientific">Catellatospora aurea</name>
    <dbReference type="NCBI Taxonomy" id="1337874"/>
    <lineage>
        <taxon>Bacteria</taxon>
        <taxon>Bacillati</taxon>
        <taxon>Actinomycetota</taxon>
        <taxon>Actinomycetes</taxon>
        <taxon>Micromonosporales</taxon>
        <taxon>Micromonosporaceae</taxon>
        <taxon>Catellatospora</taxon>
    </lineage>
</organism>
<comment type="caution">
    <text evidence="4">The sequence shown here is derived from an EMBL/GenBank/DDBJ whole genome shotgun (WGS) entry which is preliminary data.</text>
</comment>
<dbReference type="Proteomes" id="UP001596392">
    <property type="component" value="Unassembled WGS sequence"/>
</dbReference>
<dbReference type="RefSeq" id="WP_376805586.1">
    <property type="nucleotide sequence ID" value="NZ_JBHTAC010000005.1"/>
</dbReference>
<dbReference type="Gene3D" id="3.50.50.60">
    <property type="entry name" value="FAD/NAD(P)-binding domain"/>
    <property type="match status" value="1"/>
</dbReference>
<keyword evidence="1" id="KW-0560">Oxidoreductase</keyword>
<dbReference type="PANTHER" id="PTHR13789">
    <property type="entry name" value="MONOOXYGENASE"/>
    <property type="match status" value="1"/>
</dbReference>
<name>A0ABW2GSW4_9ACTN</name>
<accession>A0ABW2GSW4</accession>
<evidence type="ECO:0000313" key="4">
    <source>
        <dbReference type="EMBL" id="MFC7242153.1"/>
    </source>
</evidence>
<evidence type="ECO:0000256" key="2">
    <source>
        <dbReference type="ARBA" id="ARBA00023033"/>
    </source>
</evidence>
<keyword evidence="2 4" id="KW-0503">Monooxygenase</keyword>